<dbReference type="RefSeq" id="WP_012161477.1">
    <property type="nucleotide sequence ID" value="NC_009925.1"/>
</dbReference>
<dbReference type="HOGENOM" id="CLU_028393_2_2_3"/>
<dbReference type="eggNOG" id="COG0787">
    <property type="taxonomic scope" value="Bacteria"/>
</dbReference>
<dbReference type="SUPFAM" id="SSF51419">
    <property type="entry name" value="PLP-binding barrel"/>
    <property type="match status" value="1"/>
</dbReference>
<feature type="domain" description="Alanine racemase C-terminal" evidence="7">
    <location>
        <begin position="250"/>
        <end position="378"/>
    </location>
</feature>
<dbReference type="Pfam" id="PF00842">
    <property type="entry name" value="Ala_racemase_C"/>
    <property type="match status" value="1"/>
</dbReference>
<evidence type="ECO:0000256" key="6">
    <source>
        <dbReference type="PIRSR" id="PIRSR600821-52"/>
    </source>
</evidence>
<evidence type="ECO:0000313" key="8">
    <source>
        <dbReference type="EMBL" id="ABW25902.1"/>
    </source>
</evidence>
<evidence type="ECO:0000256" key="2">
    <source>
        <dbReference type="ARBA" id="ARBA00022898"/>
    </source>
</evidence>
<name>B0BYL7_ACAM1</name>
<dbReference type="GO" id="GO:0008784">
    <property type="term" value="F:alanine racemase activity"/>
    <property type="evidence" value="ECO:0007669"/>
    <property type="project" value="UniProtKB-UniRule"/>
</dbReference>
<dbReference type="InterPro" id="IPR009006">
    <property type="entry name" value="Ala_racemase/Decarboxylase_C"/>
</dbReference>
<dbReference type="InterPro" id="IPR020622">
    <property type="entry name" value="Ala_racemase_pyridoxalP-BS"/>
</dbReference>
<dbReference type="Gene3D" id="2.40.37.10">
    <property type="entry name" value="Lyase, Ornithine Decarboxylase, Chain A, domain 1"/>
    <property type="match status" value="1"/>
</dbReference>
<dbReference type="HAMAP" id="MF_01201">
    <property type="entry name" value="Ala_racemase"/>
    <property type="match status" value="1"/>
</dbReference>
<keyword evidence="3 4" id="KW-0413">Isomerase</keyword>
<feature type="active site" description="Proton acceptor; specific for L-alanine" evidence="4">
    <location>
        <position position="271"/>
    </location>
</feature>
<dbReference type="Pfam" id="PF01168">
    <property type="entry name" value="Ala_racemase_N"/>
    <property type="match status" value="1"/>
</dbReference>
<feature type="binding site" evidence="4 6">
    <location>
        <position position="319"/>
    </location>
    <ligand>
        <name>substrate</name>
    </ligand>
</feature>
<dbReference type="OrthoDB" id="9813814at2"/>
<comment type="catalytic activity">
    <reaction evidence="4">
        <text>L-alanine = D-alanine</text>
        <dbReference type="Rhea" id="RHEA:20249"/>
        <dbReference type="ChEBI" id="CHEBI:57416"/>
        <dbReference type="ChEBI" id="CHEBI:57972"/>
        <dbReference type="EC" id="5.1.1.1"/>
    </reaction>
</comment>
<dbReference type="SUPFAM" id="SSF50621">
    <property type="entry name" value="Alanine racemase C-terminal domain-like"/>
    <property type="match status" value="1"/>
</dbReference>
<dbReference type="SMART" id="SM01005">
    <property type="entry name" value="Ala_racemase_C"/>
    <property type="match status" value="1"/>
</dbReference>
<keyword evidence="9" id="KW-1185">Reference proteome</keyword>
<dbReference type="PROSITE" id="PS00395">
    <property type="entry name" value="ALANINE_RACEMASE"/>
    <property type="match status" value="1"/>
</dbReference>
<dbReference type="AlphaFoldDB" id="B0BYL7"/>
<dbReference type="UniPathway" id="UPA00042">
    <property type="reaction ID" value="UER00497"/>
</dbReference>
<dbReference type="InterPro" id="IPR001608">
    <property type="entry name" value="Ala_racemase_N"/>
</dbReference>
<reference evidence="8 9" key="1">
    <citation type="journal article" date="2008" name="Proc. Natl. Acad. Sci. U.S.A.">
        <title>Niche adaptation and genome expansion in the chlorophyll d-producing cyanobacterium Acaryochloris marina.</title>
        <authorList>
            <person name="Swingley W.D."/>
            <person name="Chen M."/>
            <person name="Cheung P.C."/>
            <person name="Conrad A.L."/>
            <person name="Dejesa L.C."/>
            <person name="Hao J."/>
            <person name="Honchak B.M."/>
            <person name="Karbach L.E."/>
            <person name="Kurdoglu A."/>
            <person name="Lahiri S."/>
            <person name="Mastrian S.D."/>
            <person name="Miyashita H."/>
            <person name="Page L."/>
            <person name="Ramakrishna P."/>
            <person name="Satoh S."/>
            <person name="Sattley W.M."/>
            <person name="Shimada Y."/>
            <person name="Taylor H.L."/>
            <person name="Tomo T."/>
            <person name="Tsuchiya T."/>
            <person name="Wang Z.T."/>
            <person name="Raymond J."/>
            <person name="Mimuro M."/>
            <person name="Blankenship R.E."/>
            <person name="Touchman J.W."/>
        </authorList>
    </citation>
    <scope>NUCLEOTIDE SEQUENCE [LARGE SCALE GENOMIC DNA]</scope>
    <source>
        <strain evidence="9">MBIC 11017</strain>
    </source>
</reference>
<evidence type="ECO:0000256" key="5">
    <source>
        <dbReference type="PIRSR" id="PIRSR600821-50"/>
    </source>
</evidence>
<dbReference type="CDD" id="cd00430">
    <property type="entry name" value="PLPDE_III_AR"/>
    <property type="match status" value="1"/>
</dbReference>
<dbReference type="STRING" id="329726.AM1_0858"/>
<comment type="function">
    <text evidence="4">Catalyzes the interconversion of L-alanine and D-alanine. May also act on other amino acids.</text>
</comment>
<dbReference type="EC" id="5.1.1.1" evidence="4"/>
<dbReference type="Gene3D" id="3.20.20.10">
    <property type="entry name" value="Alanine racemase"/>
    <property type="match status" value="1"/>
</dbReference>
<dbReference type="GO" id="GO:0005829">
    <property type="term" value="C:cytosol"/>
    <property type="evidence" value="ECO:0007669"/>
    <property type="project" value="TreeGrafter"/>
</dbReference>
<dbReference type="PANTHER" id="PTHR30511:SF0">
    <property type="entry name" value="ALANINE RACEMASE, CATABOLIC-RELATED"/>
    <property type="match status" value="1"/>
</dbReference>
<accession>B0BYL7</accession>
<evidence type="ECO:0000313" key="9">
    <source>
        <dbReference type="Proteomes" id="UP000000268"/>
    </source>
</evidence>
<dbReference type="KEGG" id="amr:AM1_0858"/>
<evidence type="ECO:0000256" key="4">
    <source>
        <dbReference type="HAMAP-Rule" id="MF_01201"/>
    </source>
</evidence>
<evidence type="ECO:0000256" key="3">
    <source>
        <dbReference type="ARBA" id="ARBA00023235"/>
    </source>
</evidence>
<dbReference type="InterPro" id="IPR029066">
    <property type="entry name" value="PLP-binding_barrel"/>
</dbReference>
<dbReference type="Proteomes" id="UP000000268">
    <property type="component" value="Chromosome"/>
</dbReference>
<comment type="similarity">
    <text evidence="4">Belongs to the alanine racemase family.</text>
</comment>
<gene>
    <name evidence="8" type="primary">alr</name>
    <name evidence="8" type="ordered locus">AM1_0858</name>
</gene>
<comment type="cofactor">
    <cofactor evidence="1 4 5">
        <name>pyridoxal 5'-phosphate</name>
        <dbReference type="ChEBI" id="CHEBI:597326"/>
    </cofactor>
</comment>
<dbReference type="InterPro" id="IPR000821">
    <property type="entry name" value="Ala_racemase"/>
</dbReference>
<evidence type="ECO:0000256" key="1">
    <source>
        <dbReference type="ARBA" id="ARBA00001933"/>
    </source>
</evidence>
<feature type="active site" description="Proton acceptor; specific for D-alanine" evidence="4">
    <location>
        <position position="46"/>
    </location>
</feature>
<dbReference type="InterPro" id="IPR011079">
    <property type="entry name" value="Ala_racemase_C"/>
</dbReference>
<evidence type="ECO:0000259" key="7">
    <source>
        <dbReference type="SMART" id="SM01005"/>
    </source>
</evidence>
<comment type="pathway">
    <text evidence="4">Amino-acid biosynthesis; D-alanine biosynthesis; D-alanine from L-alanine: step 1/1.</text>
</comment>
<organism evidence="8 9">
    <name type="scientific">Acaryochloris marina (strain MBIC 11017)</name>
    <dbReference type="NCBI Taxonomy" id="329726"/>
    <lineage>
        <taxon>Bacteria</taxon>
        <taxon>Bacillati</taxon>
        <taxon>Cyanobacteriota</taxon>
        <taxon>Cyanophyceae</taxon>
        <taxon>Acaryochloridales</taxon>
        <taxon>Acaryochloridaceae</taxon>
        <taxon>Acaryochloris</taxon>
    </lineage>
</organism>
<dbReference type="PANTHER" id="PTHR30511">
    <property type="entry name" value="ALANINE RACEMASE"/>
    <property type="match status" value="1"/>
</dbReference>
<dbReference type="EMBL" id="CP000828">
    <property type="protein sequence ID" value="ABW25902.1"/>
    <property type="molecule type" value="Genomic_DNA"/>
</dbReference>
<dbReference type="FunFam" id="3.20.20.10:FF:000002">
    <property type="entry name" value="Alanine racemase"/>
    <property type="match status" value="1"/>
</dbReference>
<proteinExistence type="inferred from homology"/>
<sequence>MVKHASPGTLACERAWVNIDLKALENNVRQIKQQLLPQTALMAVVKADGYGHGAVTVAQTALANGATWLGVATILEGIELRQADINAPILILGATHTVQEIEAIVRWQLQPTLCSPEQALIFSRHLQHPLPIHLKVDTGMSRLGPIWQQGATFIEFVSRLPNLKIASIYSHLATADDADSSFMLQQQSRLQDVLSRIQAQDIPLPKLHLANSAGTLVGPQFHYDLVRVGLALYGLYPAPHFQQAIALQPVMQVKARITQIKTLPAGSGVSYNHTFTTEQPLTVAVVGIGYADGVPRSLSNQMNVIIRGRLAPQIGAITMDQLMVDVSDVPNLQVGEVVTILGQDGKASISAETWADALGTISYEIVCGFKHRLPRILVNSDVPQRL</sequence>
<keyword evidence="2 4" id="KW-0663">Pyridoxal phosphate</keyword>
<dbReference type="PRINTS" id="PR00992">
    <property type="entry name" value="ALARACEMASE"/>
</dbReference>
<protein>
    <recommendedName>
        <fullName evidence="4">Alanine racemase</fullName>
        <ecNumber evidence="4">5.1.1.1</ecNumber>
    </recommendedName>
</protein>
<dbReference type="GO" id="GO:0030632">
    <property type="term" value="P:D-alanine biosynthetic process"/>
    <property type="evidence" value="ECO:0007669"/>
    <property type="project" value="UniProtKB-UniRule"/>
</dbReference>
<dbReference type="GO" id="GO:0030170">
    <property type="term" value="F:pyridoxal phosphate binding"/>
    <property type="evidence" value="ECO:0007669"/>
    <property type="project" value="UniProtKB-UniRule"/>
</dbReference>
<feature type="modified residue" description="N6-(pyridoxal phosphate)lysine" evidence="4 5">
    <location>
        <position position="46"/>
    </location>
</feature>
<feature type="binding site" evidence="4 6">
    <location>
        <position position="142"/>
    </location>
    <ligand>
        <name>substrate</name>
    </ligand>
</feature>
<dbReference type="NCBIfam" id="TIGR00492">
    <property type="entry name" value="alr"/>
    <property type="match status" value="1"/>
</dbReference>